<protein>
    <submittedName>
        <fullName evidence="2">Positive regulator of sigma(E), RseC/MucC</fullName>
    </submittedName>
</protein>
<dbReference type="PANTHER" id="PTHR35867">
    <property type="entry name" value="PROTEIN RSEC"/>
    <property type="match status" value="1"/>
</dbReference>
<dbReference type="PANTHER" id="PTHR35867:SF1">
    <property type="entry name" value="PROTEIN RSEC"/>
    <property type="match status" value="1"/>
</dbReference>
<feature type="transmembrane region" description="Helical" evidence="1">
    <location>
        <begin position="103"/>
        <end position="122"/>
    </location>
</feature>
<evidence type="ECO:0000313" key="2">
    <source>
        <dbReference type="EMBL" id="SIQ40695.1"/>
    </source>
</evidence>
<dbReference type="Pfam" id="PF04246">
    <property type="entry name" value="RseC_MucC"/>
    <property type="match status" value="1"/>
</dbReference>
<keyword evidence="1" id="KW-1133">Transmembrane helix</keyword>
<gene>
    <name evidence="2" type="ORF">SAMN05421672_10626</name>
</gene>
<dbReference type="InterPro" id="IPR026268">
    <property type="entry name" value="RseC"/>
</dbReference>
<feature type="transmembrane region" description="Helical" evidence="1">
    <location>
        <begin position="80"/>
        <end position="97"/>
    </location>
</feature>
<name>A0A1N6SHT3_9PSED</name>
<keyword evidence="1" id="KW-0812">Transmembrane</keyword>
<dbReference type="EMBL" id="FTMC01000006">
    <property type="protein sequence ID" value="SIQ40695.1"/>
    <property type="molecule type" value="Genomic_DNA"/>
</dbReference>
<keyword evidence="1" id="KW-0472">Membrane</keyword>
<evidence type="ECO:0000313" key="3">
    <source>
        <dbReference type="Proteomes" id="UP000186079"/>
    </source>
</evidence>
<dbReference type="OrthoDB" id="9795854at2"/>
<dbReference type="Proteomes" id="UP000186079">
    <property type="component" value="Unassembled WGS sequence"/>
</dbReference>
<proteinExistence type="predicted"/>
<dbReference type="AlphaFoldDB" id="A0A1N6SHT3"/>
<dbReference type="InterPro" id="IPR007359">
    <property type="entry name" value="SigmaE_reg_RseC_MucC"/>
</dbReference>
<reference evidence="2 3" key="1">
    <citation type="submission" date="2017-01" db="EMBL/GenBank/DDBJ databases">
        <authorList>
            <person name="Mah S.A."/>
            <person name="Swanson W.J."/>
            <person name="Moy G.W."/>
            <person name="Vacquier V.D."/>
        </authorList>
    </citation>
    <scope>NUCLEOTIDE SEQUENCE [LARGE SCALE GENOMIC DNA]</scope>
    <source>
        <strain evidence="2 3">ATCC 29606</strain>
    </source>
</reference>
<organism evidence="2 3">
    <name type="scientific">Pseudomonas flexibilis</name>
    <dbReference type="NCBI Taxonomy" id="706570"/>
    <lineage>
        <taxon>Bacteria</taxon>
        <taxon>Pseudomonadati</taxon>
        <taxon>Pseudomonadota</taxon>
        <taxon>Gammaproteobacteria</taxon>
        <taxon>Pseudomonadales</taxon>
        <taxon>Pseudomonadaceae</taxon>
        <taxon>Pseudomonas</taxon>
    </lineage>
</organism>
<accession>A0A1N6SHT3</accession>
<dbReference type="PIRSF" id="PIRSF004923">
    <property type="entry name" value="RseC"/>
    <property type="match status" value="1"/>
</dbReference>
<dbReference type="RefSeq" id="WP_051587332.1">
    <property type="nucleotide sequence ID" value="NZ_FMUP01000006.1"/>
</dbReference>
<evidence type="ECO:0000256" key="1">
    <source>
        <dbReference type="SAM" id="Phobius"/>
    </source>
</evidence>
<sequence>MIEQEGRVVAVEADAVWVETLRRGTCASCSARAGCGQGLMNSLGVGERRGHVRALTDLHLRVGDTVAIGVQEEVLLSGSIQVYLLPLLGLFAMALLADRLGAAEPWVILSGLAGLFGTWIYIRRRSLRTADDPALQPVVLRACPTTHRPDFVALGKGE</sequence>